<comment type="caution">
    <text evidence="1">The sequence shown here is derived from an EMBL/GenBank/DDBJ whole genome shotgun (WGS) entry which is preliminary data.</text>
</comment>
<reference evidence="1" key="1">
    <citation type="journal article" date="2023" name="IScience">
        <title>Live-bearing cockroach genome reveals convergent evolutionary mechanisms linked to viviparity in insects and beyond.</title>
        <authorList>
            <person name="Fouks B."/>
            <person name="Harrison M.C."/>
            <person name="Mikhailova A.A."/>
            <person name="Marchal E."/>
            <person name="English S."/>
            <person name="Carruthers M."/>
            <person name="Jennings E.C."/>
            <person name="Chiamaka E.L."/>
            <person name="Frigard R.A."/>
            <person name="Pippel M."/>
            <person name="Attardo G.M."/>
            <person name="Benoit J.B."/>
            <person name="Bornberg-Bauer E."/>
            <person name="Tobe S.S."/>
        </authorList>
    </citation>
    <scope>NUCLEOTIDE SEQUENCE</scope>
    <source>
        <strain evidence="1">Stay&amp;Tobe</strain>
    </source>
</reference>
<reference evidence="1" key="2">
    <citation type="submission" date="2023-05" db="EMBL/GenBank/DDBJ databases">
        <authorList>
            <person name="Fouks B."/>
        </authorList>
    </citation>
    <scope>NUCLEOTIDE SEQUENCE</scope>
    <source>
        <strain evidence="1">Stay&amp;Tobe</strain>
        <tissue evidence="1">Testes</tissue>
    </source>
</reference>
<dbReference type="EMBL" id="JASPKZ010009367">
    <property type="protein sequence ID" value="KAJ9577307.1"/>
    <property type="molecule type" value="Genomic_DNA"/>
</dbReference>
<organism evidence="1 2">
    <name type="scientific">Diploptera punctata</name>
    <name type="common">Pacific beetle cockroach</name>
    <dbReference type="NCBI Taxonomy" id="6984"/>
    <lineage>
        <taxon>Eukaryota</taxon>
        <taxon>Metazoa</taxon>
        <taxon>Ecdysozoa</taxon>
        <taxon>Arthropoda</taxon>
        <taxon>Hexapoda</taxon>
        <taxon>Insecta</taxon>
        <taxon>Pterygota</taxon>
        <taxon>Neoptera</taxon>
        <taxon>Polyneoptera</taxon>
        <taxon>Dictyoptera</taxon>
        <taxon>Blattodea</taxon>
        <taxon>Blaberoidea</taxon>
        <taxon>Blaberidae</taxon>
        <taxon>Diplopterinae</taxon>
        <taxon>Diploptera</taxon>
    </lineage>
</organism>
<keyword evidence="2" id="KW-1185">Reference proteome</keyword>
<accession>A0AAD7ZBU5</accession>
<dbReference type="Gene3D" id="1.20.58.890">
    <property type="match status" value="1"/>
</dbReference>
<dbReference type="GO" id="GO:0000774">
    <property type="term" value="F:adenyl-nucleotide exchange factor activity"/>
    <property type="evidence" value="ECO:0007669"/>
    <property type="project" value="InterPro"/>
</dbReference>
<protein>
    <submittedName>
        <fullName evidence="1">Uncharacterized protein</fullName>
    </submittedName>
</protein>
<name>A0AAD7ZBU5_DIPPU</name>
<dbReference type="PANTHER" id="PTHR12334:SF6">
    <property type="entry name" value="BAG FAMILY MOLECULAR CHAPERONE REGULATOR 2"/>
    <property type="match status" value="1"/>
</dbReference>
<proteinExistence type="predicted"/>
<gene>
    <name evidence="1" type="ORF">L9F63_006146</name>
</gene>
<evidence type="ECO:0000313" key="2">
    <source>
        <dbReference type="Proteomes" id="UP001233999"/>
    </source>
</evidence>
<dbReference type="PANTHER" id="PTHR12334">
    <property type="entry name" value="BAG FAMILY MOLECULAR CHAPERONE REGULATOR 2"/>
    <property type="match status" value="1"/>
</dbReference>
<dbReference type="InterPro" id="IPR037689">
    <property type="entry name" value="BAG2"/>
</dbReference>
<dbReference type="GO" id="GO:0050821">
    <property type="term" value="P:protein stabilization"/>
    <property type="evidence" value="ECO:0007669"/>
    <property type="project" value="TreeGrafter"/>
</dbReference>
<sequence>MEHLLNWCLTVDIQVKTNRDSHQEEALHQVNSLIDELVIDLNEDPVATRTRCIAYMDACSSQSHGAIDETFENVILGARSMIRRELKRGYKDYCVILTRCYNKVHLLQEPFKAK</sequence>
<dbReference type="AlphaFoldDB" id="A0AAD7ZBU5"/>
<evidence type="ECO:0000313" key="1">
    <source>
        <dbReference type="EMBL" id="KAJ9577307.1"/>
    </source>
</evidence>
<dbReference type="Proteomes" id="UP001233999">
    <property type="component" value="Unassembled WGS sequence"/>
</dbReference>
<dbReference type="GO" id="GO:0051087">
    <property type="term" value="F:protein-folding chaperone binding"/>
    <property type="evidence" value="ECO:0007669"/>
    <property type="project" value="InterPro"/>
</dbReference>